<dbReference type="PANTHER" id="PTHR43221">
    <property type="entry name" value="PROTEASE HTPX"/>
    <property type="match status" value="1"/>
</dbReference>
<evidence type="ECO:0000256" key="2">
    <source>
        <dbReference type="ARBA" id="ARBA00022475"/>
    </source>
</evidence>
<dbReference type="EC" id="3.4.24.-" evidence="14"/>
<dbReference type="InterPro" id="IPR001915">
    <property type="entry name" value="Peptidase_M48"/>
</dbReference>
<evidence type="ECO:0000256" key="12">
    <source>
        <dbReference type="SAM" id="Phobius"/>
    </source>
</evidence>
<evidence type="ECO:0000256" key="11">
    <source>
        <dbReference type="RuleBase" id="RU003983"/>
    </source>
</evidence>
<dbReference type="GO" id="GO:0004222">
    <property type="term" value="F:metalloendopeptidase activity"/>
    <property type="evidence" value="ECO:0007669"/>
    <property type="project" value="InterPro"/>
</dbReference>
<evidence type="ECO:0000256" key="9">
    <source>
        <dbReference type="ARBA" id="ARBA00023049"/>
    </source>
</evidence>
<proteinExistence type="inferred from homology"/>
<sequence length="350" mass="38063">MVSAWLLVLAIVVFYAVLCSVAAVLLSLPWWWGPVPILVTVVAAEACVLAFQEEPKEIRDSALLDPDDAPRLHAVVDRLCALTGQDKPELWLIDHPMPNSLAYAPPDGRNAVYVTIELLELLDNRHLEAVMAHELAHLVHHDQKVLVFAKAITGWMRYLPSGVLKLGIRCDWHLCVLARKCGRQWPPSGEPHLRDELDTLHPEPTVPVLLRLPVMAVVGTARTLLGFVVLAALVALVASFVLGLVTLVPGVAATAMLTRRREAAADRAAAELTRAPTVLASALVSMGDRSSAIPSRDLRASSGASALAILPFRGEAGSGMARLWSTHPPLKRRVAHLQELSRHHSRPPEP</sequence>
<dbReference type="RefSeq" id="WP_184584416.1">
    <property type="nucleotide sequence ID" value="NZ_JACHJT010000002.1"/>
</dbReference>
<evidence type="ECO:0000259" key="13">
    <source>
        <dbReference type="Pfam" id="PF01435"/>
    </source>
</evidence>
<feature type="transmembrane region" description="Helical" evidence="12">
    <location>
        <begin position="29"/>
        <end position="51"/>
    </location>
</feature>
<keyword evidence="4 12" id="KW-0812">Transmembrane</keyword>
<feature type="transmembrane region" description="Helical" evidence="12">
    <location>
        <begin position="224"/>
        <end position="252"/>
    </location>
</feature>
<dbReference type="EMBL" id="JACHJT010000002">
    <property type="protein sequence ID" value="MBB4934795.1"/>
    <property type="molecule type" value="Genomic_DNA"/>
</dbReference>
<keyword evidence="15" id="KW-1185">Reference proteome</keyword>
<evidence type="ECO:0000256" key="3">
    <source>
        <dbReference type="ARBA" id="ARBA00022670"/>
    </source>
</evidence>
<evidence type="ECO:0000313" key="15">
    <source>
        <dbReference type="Proteomes" id="UP000523007"/>
    </source>
</evidence>
<dbReference type="AlphaFoldDB" id="A0A7W7RMM9"/>
<accession>A0A7W7RMM9</accession>
<organism evidence="14 15">
    <name type="scientific">Lipingzhangella halophila</name>
    <dbReference type="NCBI Taxonomy" id="1783352"/>
    <lineage>
        <taxon>Bacteria</taxon>
        <taxon>Bacillati</taxon>
        <taxon>Actinomycetota</taxon>
        <taxon>Actinomycetes</taxon>
        <taxon>Streptosporangiales</taxon>
        <taxon>Nocardiopsidaceae</taxon>
        <taxon>Lipingzhangella</taxon>
    </lineage>
</organism>
<feature type="domain" description="Peptidase M48" evidence="13">
    <location>
        <begin position="68"/>
        <end position="149"/>
    </location>
</feature>
<dbReference type="Proteomes" id="UP000523007">
    <property type="component" value="Unassembled WGS sequence"/>
</dbReference>
<evidence type="ECO:0000256" key="4">
    <source>
        <dbReference type="ARBA" id="ARBA00022692"/>
    </source>
</evidence>
<evidence type="ECO:0000256" key="7">
    <source>
        <dbReference type="ARBA" id="ARBA00022833"/>
    </source>
</evidence>
<comment type="similarity">
    <text evidence="11">Belongs to the peptidase M48 family.</text>
</comment>
<dbReference type="GO" id="GO:0005886">
    <property type="term" value="C:plasma membrane"/>
    <property type="evidence" value="ECO:0007669"/>
    <property type="project" value="UniProtKB-SubCell"/>
</dbReference>
<keyword evidence="2" id="KW-1003">Cell membrane</keyword>
<dbReference type="PANTHER" id="PTHR43221:SF1">
    <property type="entry name" value="PROTEASE HTPX"/>
    <property type="match status" value="1"/>
</dbReference>
<dbReference type="GO" id="GO:0046872">
    <property type="term" value="F:metal ion binding"/>
    <property type="evidence" value="ECO:0007669"/>
    <property type="project" value="UniProtKB-KW"/>
</dbReference>
<dbReference type="Pfam" id="PF01435">
    <property type="entry name" value="Peptidase_M48"/>
    <property type="match status" value="2"/>
</dbReference>
<comment type="subcellular location">
    <subcellularLocation>
        <location evidence="1">Cell membrane</location>
        <topology evidence="1">Multi-pass membrane protein</topology>
    </subcellularLocation>
</comment>
<dbReference type="InterPro" id="IPR050083">
    <property type="entry name" value="HtpX_protease"/>
</dbReference>
<evidence type="ECO:0000256" key="8">
    <source>
        <dbReference type="ARBA" id="ARBA00022989"/>
    </source>
</evidence>
<keyword evidence="10 12" id="KW-0472">Membrane</keyword>
<keyword evidence="9 11" id="KW-0482">Metalloprotease</keyword>
<protein>
    <submittedName>
        <fullName evidence="14">Heat shock protein HtpX</fullName>
        <ecNumber evidence="14">3.4.24.-</ecNumber>
    </submittedName>
</protein>
<keyword evidence="7 11" id="KW-0862">Zinc</keyword>
<feature type="domain" description="Peptidase M48" evidence="13">
    <location>
        <begin position="222"/>
        <end position="340"/>
    </location>
</feature>
<keyword evidence="6 11" id="KW-0378">Hydrolase</keyword>
<evidence type="ECO:0000313" key="14">
    <source>
        <dbReference type="EMBL" id="MBB4934795.1"/>
    </source>
</evidence>
<gene>
    <name evidence="14" type="ORF">F4561_005689</name>
</gene>
<keyword evidence="8 12" id="KW-1133">Transmembrane helix</keyword>
<dbReference type="GO" id="GO:0006508">
    <property type="term" value="P:proteolysis"/>
    <property type="evidence" value="ECO:0007669"/>
    <property type="project" value="UniProtKB-KW"/>
</dbReference>
<reference evidence="14 15" key="1">
    <citation type="submission" date="2020-08" db="EMBL/GenBank/DDBJ databases">
        <title>Sequencing the genomes of 1000 actinobacteria strains.</title>
        <authorList>
            <person name="Klenk H.-P."/>
        </authorList>
    </citation>
    <scope>NUCLEOTIDE SEQUENCE [LARGE SCALE GENOMIC DNA]</scope>
    <source>
        <strain evidence="14 15">DSM 102030</strain>
    </source>
</reference>
<dbReference type="Gene3D" id="3.30.2010.10">
    <property type="entry name" value="Metalloproteases ('zincins'), catalytic domain"/>
    <property type="match status" value="1"/>
</dbReference>
<name>A0A7W7RMM9_9ACTN</name>
<keyword evidence="5" id="KW-0479">Metal-binding</keyword>
<evidence type="ECO:0000256" key="10">
    <source>
        <dbReference type="ARBA" id="ARBA00023136"/>
    </source>
</evidence>
<comment type="cofactor">
    <cofactor evidence="11">
        <name>Zn(2+)</name>
        <dbReference type="ChEBI" id="CHEBI:29105"/>
    </cofactor>
    <text evidence="11">Binds 1 zinc ion per subunit.</text>
</comment>
<keyword evidence="14" id="KW-0346">Stress response</keyword>
<evidence type="ECO:0000256" key="6">
    <source>
        <dbReference type="ARBA" id="ARBA00022801"/>
    </source>
</evidence>
<evidence type="ECO:0000256" key="5">
    <source>
        <dbReference type="ARBA" id="ARBA00022723"/>
    </source>
</evidence>
<evidence type="ECO:0000256" key="1">
    <source>
        <dbReference type="ARBA" id="ARBA00004651"/>
    </source>
</evidence>
<comment type="caution">
    <text evidence="14">The sequence shown here is derived from an EMBL/GenBank/DDBJ whole genome shotgun (WGS) entry which is preliminary data.</text>
</comment>
<keyword evidence="3 11" id="KW-0645">Protease</keyword>